<accession>A0A318KAA8</accession>
<evidence type="ECO:0000313" key="1">
    <source>
        <dbReference type="EMBL" id="PXX66926.1"/>
    </source>
</evidence>
<sequence length="113" mass="12934">MRMHLEHEEAMREAFTELDRLTRAAYAPTATEANINRLYTEGAAIDQGWSYGPHHQQWAFLKGVRSQWECEPEQVRSMLRHCGGGGLDGVQRRSIEQARILTAGTRPEIERGR</sequence>
<organism evidence="1 2">
    <name type="scientific">Nocardia tenerifensis</name>
    <dbReference type="NCBI Taxonomy" id="228006"/>
    <lineage>
        <taxon>Bacteria</taxon>
        <taxon>Bacillati</taxon>
        <taxon>Actinomycetota</taxon>
        <taxon>Actinomycetes</taxon>
        <taxon>Mycobacteriales</taxon>
        <taxon>Nocardiaceae</taxon>
        <taxon>Nocardia</taxon>
    </lineage>
</organism>
<dbReference type="EMBL" id="QJKF01000003">
    <property type="protein sequence ID" value="PXX66926.1"/>
    <property type="molecule type" value="Genomic_DNA"/>
</dbReference>
<dbReference type="Proteomes" id="UP000247569">
    <property type="component" value="Unassembled WGS sequence"/>
</dbReference>
<comment type="caution">
    <text evidence="1">The sequence shown here is derived from an EMBL/GenBank/DDBJ whole genome shotgun (WGS) entry which is preliminary data.</text>
</comment>
<name>A0A318KAA8_9NOCA</name>
<evidence type="ECO:0000313" key="2">
    <source>
        <dbReference type="Proteomes" id="UP000247569"/>
    </source>
</evidence>
<dbReference type="OrthoDB" id="4571290at2"/>
<reference evidence="1 2" key="1">
    <citation type="submission" date="2018-05" db="EMBL/GenBank/DDBJ databases">
        <title>Genomic Encyclopedia of Type Strains, Phase IV (KMG-IV): sequencing the most valuable type-strain genomes for metagenomic binning, comparative biology and taxonomic classification.</title>
        <authorList>
            <person name="Goeker M."/>
        </authorList>
    </citation>
    <scope>NUCLEOTIDE SEQUENCE [LARGE SCALE GENOMIC DNA]</scope>
    <source>
        <strain evidence="1 2">DSM 44704</strain>
    </source>
</reference>
<proteinExistence type="predicted"/>
<protein>
    <submittedName>
        <fullName evidence="1">Uncharacterized protein</fullName>
    </submittedName>
</protein>
<dbReference type="RefSeq" id="WP_146251088.1">
    <property type="nucleotide sequence ID" value="NZ_QJKF01000003.1"/>
</dbReference>
<keyword evidence="2" id="KW-1185">Reference proteome</keyword>
<dbReference type="AlphaFoldDB" id="A0A318KAA8"/>
<gene>
    <name evidence="1" type="ORF">DFR70_103681</name>
</gene>